<dbReference type="Proteomes" id="UP000269097">
    <property type="component" value="Chromosome"/>
</dbReference>
<protein>
    <submittedName>
        <fullName evidence="1">Diadenosine tetraphosphate hydrolase</fullName>
    </submittedName>
</protein>
<dbReference type="SUPFAM" id="SSF54197">
    <property type="entry name" value="HIT-like"/>
    <property type="match status" value="1"/>
</dbReference>
<dbReference type="EMBL" id="CP033433">
    <property type="protein sequence ID" value="AYQ72110.1"/>
    <property type="molecule type" value="Genomic_DNA"/>
</dbReference>
<dbReference type="AlphaFoldDB" id="A0A3G3JV42"/>
<dbReference type="Gene3D" id="3.30.428.10">
    <property type="entry name" value="HIT-like"/>
    <property type="match status" value="1"/>
</dbReference>
<keyword evidence="1" id="KW-0378">Hydrolase</keyword>
<organism evidence="1 2">
    <name type="scientific">Cohnella candidum</name>
    <dbReference type="NCBI Taxonomy" id="2674991"/>
    <lineage>
        <taxon>Bacteria</taxon>
        <taxon>Bacillati</taxon>
        <taxon>Bacillota</taxon>
        <taxon>Bacilli</taxon>
        <taxon>Bacillales</taxon>
        <taxon>Paenibacillaceae</taxon>
        <taxon>Cohnella</taxon>
    </lineage>
</organism>
<dbReference type="RefSeq" id="WP_123040170.1">
    <property type="nucleotide sequence ID" value="NZ_CP033433.1"/>
</dbReference>
<evidence type="ECO:0000313" key="1">
    <source>
        <dbReference type="EMBL" id="AYQ72110.1"/>
    </source>
</evidence>
<gene>
    <name evidence="1" type="ORF">EAV92_05710</name>
</gene>
<name>A0A3G3JV42_9BACL</name>
<dbReference type="GO" id="GO:0016787">
    <property type="term" value="F:hydrolase activity"/>
    <property type="evidence" value="ECO:0007669"/>
    <property type="project" value="UniProtKB-KW"/>
</dbReference>
<sequence length="165" mass="19292">MARTIQLADGRTVEVECLSCALTGGLIQPTGGVIVETDLFHAHQDVAYPIRGLVILASKRHFYGMDELTQQEQAEFIWLVHTIRQKQRELLGIEHVYYFYNEDTTHHFHLWMVPRYEWMNAFGRSVESLRPVLLHARNELNTEENLKDVLESIEILREGLKDFKR</sequence>
<keyword evidence="2" id="KW-1185">Reference proteome</keyword>
<dbReference type="InterPro" id="IPR036265">
    <property type="entry name" value="HIT-like_sf"/>
</dbReference>
<reference evidence="1 2" key="1">
    <citation type="submission" date="2018-10" db="EMBL/GenBank/DDBJ databases">
        <title>Genome Sequence of Cohnella sp.</title>
        <authorList>
            <person name="Srinivasan S."/>
            <person name="Kim M.K."/>
        </authorList>
    </citation>
    <scope>NUCLEOTIDE SEQUENCE [LARGE SCALE GENOMIC DNA]</scope>
    <source>
        <strain evidence="1 2">18JY8-7</strain>
    </source>
</reference>
<evidence type="ECO:0000313" key="2">
    <source>
        <dbReference type="Proteomes" id="UP000269097"/>
    </source>
</evidence>
<accession>A0A3G3JV42</accession>
<dbReference type="KEGG" id="coh:EAV92_05710"/>
<proteinExistence type="predicted"/>